<dbReference type="InterPro" id="IPR029063">
    <property type="entry name" value="SAM-dependent_MTases_sf"/>
</dbReference>
<dbReference type="EMBL" id="GL433854">
    <property type="protein sequence ID" value="EFN52903.1"/>
    <property type="molecule type" value="Genomic_DNA"/>
</dbReference>
<dbReference type="InParanoid" id="E1ZN38"/>
<dbReference type="KEGG" id="cvr:CHLNCDRAFT_138459"/>
<evidence type="ECO:0000313" key="1">
    <source>
        <dbReference type="EMBL" id="EFN52903.1"/>
    </source>
</evidence>
<dbReference type="RefSeq" id="XP_005845005.1">
    <property type="nucleotide sequence ID" value="XM_005844943.1"/>
</dbReference>
<dbReference type="OrthoDB" id="510978at2759"/>
<organism evidence="2">
    <name type="scientific">Chlorella variabilis</name>
    <name type="common">Green alga</name>
    <dbReference type="NCBI Taxonomy" id="554065"/>
    <lineage>
        <taxon>Eukaryota</taxon>
        <taxon>Viridiplantae</taxon>
        <taxon>Chlorophyta</taxon>
        <taxon>core chlorophytes</taxon>
        <taxon>Trebouxiophyceae</taxon>
        <taxon>Chlorellales</taxon>
        <taxon>Chlorellaceae</taxon>
        <taxon>Chlorella clade</taxon>
        <taxon>Chlorella</taxon>
    </lineage>
</organism>
<dbReference type="GeneID" id="17352257"/>
<evidence type="ECO:0008006" key="3">
    <source>
        <dbReference type="Google" id="ProtNLM"/>
    </source>
</evidence>
<protein>
    <recommendedName>
        <fullName evidence="3">PABS domain-containing protein</fullName>
    </recommendedName>
</protein>
<evidence type="ECO:0000313" key="2">
    <source>
        <dbReference type="Proteomes" id="UP000008141"/>
    </source>
</evidence>
<accession>E1ZN38</accession>
<dbReference type="eggNOG" id="ENOG502QS0J">
    <property type="taxonomic scope" value="Eukaryota"/>
</dbReference>
<dbReference type="SUPFAM" id="SSF53335">
    <property type="entry name" value="S-adenosyl-L-methionine-dependent methyltransferases"/>
    <property type="match status" value="1"/>
</dbReference>
<dbReference type="PANTHER" id="PTHR35716">
    <property type="entry name" value="OS05G0574700 PROTEIN-RELATED"/>
    <property type="match status" value="1"/>
</dbReference>
<dbReference type="Proteomes" id="UP000008141">
    <property type="component" value="Unassembled WGS sequence"/>
</dbReference>
<gene>
    <name evidence="1" type="ORF">CHLNCDRAFT_138459</name>
</gene>
<reference evidence="1 2" key="1">
    <citation type="journal article" date="2010" name="Plant Cell">
        <title>The Chlorella variabilis NC64A genome reveals adaptation to photosymbiosis, coevolution with viruses, and cryptic sex.</title>
        <authorList>
            <person name="Blanc G."/>
            <person name="Duncan G."/>
            <person name="Agarkova I."/>
            <person name="Borodovsky M."/>
            <person name="Gurnon J."/>
            <person name="Kuo A."/>
            <person name="Lindquist E."/>
            <person name="Lucas S."/>
            <person name="Pangilinan J."/>
            <person name="Polle J."/>
            <person name="Salamov A."/>
            <person name="Terry A."/>
            <person name="Yamada T."/>
            <person name="Dunigan D.D."/>
            <person name="Grigoriev I.V."/>
            <person name="Claverie J.M."/>
            <person name="Van Etten J.L."/>
        </authorList>
    </citation>
    <scope>NUCLEOTIDE SEQUENCE [LARGE SCALE GENOMIC DNA]</scope>
    <source>
        <strain evidence="1 2">NC64A</strain>
    </source>
</reference>
<sequence>MLVICRVQRQLQRQQQQQRWRWRRGRLVAATAAGAADDEGSETSLASDFMSFINQAGVDAPMPPSRPTHLMSPTTCIAVQMNALQRNDYPEKDAGVRTAFLFTKPEGAEDVIAAPAVPQRVRSWAAREEWLAFADFSNQLHSPPFGVLLHCDAWQPISQLVFPSKRHMNKAVCAVEVTSATQQRQAFTFCLEKVEQGPWKNVWLTAEGPLQGLAELFGATGDDPGHWNLSPEWWGNLDGGWGRDAGVVVFAADSECGNGHVTVTAHPASATGQAAAASQGGWEEWRVLRFNGVTRQSVARVWVQPAAGSGAVARNGMQRQQPHIEAQAACLAQEYLKTAASVVAALLGLQGLLEPHQPAHSSGGNGSGANGKAHRLRALCIGVGGGSLPLFLSHHFPRMDVDAVELDPAVVAAATRAMGLPAALPSLRLHTADAAAFLRERCGGHQGQAQPPYDLVFMDAYDGSDDVPATLCTPGASFARLVASALHPSHGCFLVNLHSMEDRATVTAFKAHVLGTGSGSCFAVGTQRQDNVCVAVARGLRLPASAREELRRAAAAVAGDAGFLFPAGSRACKDYQPL</sequence>
<dbReference type="PANTHER" id="PTHR35716:SF4">
    <property type="entry name" value="ARGININE DECARBOXYLASE"/>
    <property type="match status" value="1"/>
</dbReference>
<name>E1ZN38_CHLVA</name>
<keyword evidence="2" id="KW-1185">Reference proteome</keyword>
<dbReference type="AlphaFoldDB" id="E1ZN38"/>
<proteinExistence type="predicted"/>
<dbReference type="Gene3D" id="3.40.50.150">
    <property type="entry name" value="Vaccinia Virus protein VP39"/>
    <property type="match status" value="1"/>
</dbReference>
<dbReference type="FunCoup" id="E1ZN38">
    <property type="interactions" value="37"/>
</dbReference>